<evidence type="ECO:0000256" key="2">
    <source>
        <dbReference type="ARBA" id="ARBA00022722"/>
    </source>
</evidence>
<keyword evidence="2" id="KW-0540">Nuclease</keyword>
<accession>A0A2C5XH41</accession>
<name>A0A2C5XH41_9PEZI</name>
<dbReference type="Proteomes" id="UP000222788">
    <property type="component" value="Unassembled WGS sequence"/>
</dbReference>
<feature type="region of interest" description="Disordered" evidence="6">
    <location>
        <begin position="1"/>
        <end position="103"/>
    </location>
</feature>
<dbReference type="EMBL" id="APWK03000011">
    <property type="protein sequence ID" value="PHH55392.1"/>
    <property type="molecule type" value="Genomic_DNA"/>
</dbReference>
<dbReference type="InterPro" id="IPR013520">
    <property type="entry name" value="Ribonucl_H"/>
</dbReference>
<feature type="compositionally biased region" description="Polar residues" evidence="6">
    <location>
        <begin position="72"/>
        <end position="83"/>
    </location>
</feature>
<feature type="region of interest" description="Disordered" evidence="6">
    <location>
        <begin position="177"/>
        <end position="213"/>
    </location>
</feature>
<evidence type="ECO:0000313" key="8">
    <source>
        <dbReference type="EMBL" id="PHH55392.1"/>
    </source>
</evidence>
<dbReference type="Gene3D" id="3.30.420.10">
    <property type="entry name" value="Ribonuclease H-like superfamily/Ribonuclease H"/>
    <property type="match status" value="1"/>
</dbReference>
<keyword evidence="4 8" id="KW-0269">Exonuclease</keyword>
<dbReference type="GO" id="GO:0004527">
    <property type="term" value="F:exonuclease activity"/>
    <property type="evidence" value="ECO:0007669"/>
    <property type="project" value="UniProtKB-KW"/>
</dbReference>
<keyword evidence="3" id="KW-0378">Hydrolase</keyword>
<comment type="function">
    <text evidence="5">Exoribonuclease involved in ribosome biosynthesis. Involved in the processing of ITS1, the internal transcribed spacer localized between the 18S and 5.8S rRNAs.</text>
</comment>
<protein>
    <submittedName>
        <fullName evidence="8">RNA exonuclease 1-like protein</fullName>
    </submittedName>
</protein>
<evidence type="ECO:0000256" key="1">
    <source>
        <dbReference type="ARBA" id="ARBA00022552"/>
    </source>
</evidence>
<dbReference type="OrthoDB" id="16516at2759"/>
<evidence type="ECO:0000256" key="3">
    <source>
        <dbReference type="ARBA" id="ARBA00022801"/>
    </source>
</evidence>
<evidence type="ECO:0000256" key="6">
    <source>
        <dbReference type="SAM" id="MobiDB-lite"/>
    </source>
</evidence>
<feature type="domain" description="Exonuclease" evidence="7">
    <location>
        <begin position="398"/>
        <end position="602"/>
    </location>
</feature>
<proteinExistence type="predicted"/>
<dbReference type="InterPro" id="IPR012337">
    <property type="entry name" value="RNaseH-like_sf"/>
</dbReference>
<reference evidence="8 9" key="1">
    <citation type="journal article" date="2013" name="Fungal Biol.">
        <title>Analysis of microsatellite markers in the genome of the plant pathogen Ceratocystis fimbriata.</title>
        <authorList>
            <person name="Simpson M.C."/>
            <person name="Wilken P.M."/>
            <person name="Coetzee M.P."/>
            <person name="Wingfield M.J."/>
            <person name="Wingfield B.D."/>
        </authorList>
    </citation>
    <scope>NUCLEOTIDE SEQUENCE [LARGE SCALE GENOMIC DNA]</scope>
    <source>
        <strain evidence="8 9">CBS 114723</strain>
    </source>
</reference>
<dbReference type="GO" id="GO:0000027">
    <property type="term" value="P:ribosomal large subunit assembly"/>
    <property type="evidence" value="ECO:0007669"/>
    <property type="project" value="TreeGrafter"/>
</dbReference>
<comment type="caution">
    <text evidence="8">The sequence shown here is derived from an EMBL/GenBank/DDBJ whole genome shotgun (WGS) entry which is preliminary data.</text>
</comment>
<feature type="compositionally biased region" description="Polar residues" evidence="6">
    <location>
        <begin position="92"/>
        <end position="103"/>
    </location>
</feature>
<feature type="compositionally biased region" description="Low complexity" evidence="6">
    <location>
        <begin position="48"/>
        <end position="61"/>
    </location>
</feature>
<feature type="compositionally biased region" description="Basic and acidic residues" evidence="6">
    <location>
        <begin position="62"/>
        <end position="71"/>
    </location>
</feature>
<dbReference type="PANTHER" id="PTHR12801">
    <property type="entry name" value="RNA EXONUCLEASE REXO1 / RECO3 FAMILY MEMBER-RELATED"/>
    <property type="match status" value="1"/>
</dbReference>
<evidence type="ECO:0000256" key="5">
    <source>
        <dbReference type="ARBA" id="ARBA00025599"/>
    </source>
</evidence>
<dbReference type="STRING" id="1035309.A0A2C5XH41"/>
<dbReference type="SMART" id="SM00479">
    <property type="entry name" value="EXOIII"/>
    <property type="match status" value="1"/>
</dbReference>
<gene>
    <name evidence="8" type="primary">REXO1</name>
    <name evidence="8" type="ORF">CFIMG_000511RA</name>
</gene>
<evidence type="ECO:0000259" key="7">
    <source>
        <dbReference type="SMART" id="SM00479"/>
    </source>
</evidence>
<dbReference type="CDD" id="cd06137">
    <property type="entry name" value="DEDDh_RNase"/>
    <property type="match status" value="1"/>
</dbReference>
<sequence length="618" mass="69571">MSPTDYSMVSGGQAFADDKSAVYVNPKSAGRGRNRKRGKDRARYPVNSSESSSIGGNSSTRSSHDKTHVTDSEMSQPSQSFQHGPSLPLDATQGQLHPQAQTWSQRIHKMGTKQETARPYVQQIGAHNANPTTSPTVDDLRLETLSFVSSQDQSLDFCTKPLSMISSIRTIPQSHAHSLPNCNTAPSPAFRAKTSHPLSEQEPKPPQMPQPHKRLNSEKIASILRNNEPVMQEDGTLLYRSCSSGIASDSSYVSMMESLCHSAKVLMDKGYPFRQLTTEELERKNNRCGRCLKSTTARRVRNRNRGRFQSQSKEIKENFQDAGHKELAKDKEASEEKPKCLYHSGTMANKKYTCCGGNQFTKPCMTAKEHEAKEVEISVLQSNWKMYETSHETRDPRLCVVIDCEMGVGIDGDSELIRITAIDYYSSEVLLDRLVFPDNPLLHPNTRFSGVSFADLNTARQNGTAILGRDAARDALLNFVDRDTILVGHSVNNDLVSLRWIHYRIVDTYLLDFYEDKRQRDIKSREFAAYESMAIEHMLDKSKPRPPTPTKPDDPGHQPSRSLKTLSKQRLNRIIQEGAHDSLEDTLASRDLLNWWILNKVQPSLQESAQEGKGWCDW</sequence>
<keyword evidence="1" id="KW-0698">rRNA processing</keyword>
<evidence type="ECO:0000256" key="4">
    <source>
        <dbReference type="ARBA" id="ARBA00022839"/>
    </source>
</evidence>
<dbReference type="SUPFAM" id="SSF53098">
    <property type="entry name" value="Ribonuclease H-like"/>
    <property type="match status" value="1"/>
</dbReference>
<evidence type="ECO:0000313" key="9">
    <source>
        <dbReference type="Proteomes" id="UP000222788"/>
    </source>
</evidence>
<feature type="region of interest" description="Disordered" evidence="6">
    <location>
        <begin position="538"/>
        <end position="562"/>
    </location>
</feature>
<feature type="compositionally biased region" description="Polar residues" evidence="6">
    <location>
        <begin position="177"/>
        <end position="186"/>
    </location>
</feature>
<organism evidence="8 9">
    <name type="scientific">Ceratocystis fimbriata CBS 114723</name>
    <dbReference type="NCBI Taxonomy" id="1035309"/>
    <lineage>
        <taxon>Eukaryota</taxon>
        <taxon>Fungi</taxon>
        <taxon>Dikarya</taxon>
        <taxon>Ascomycota</taxon>
        <taxon>Pezizomycotina</taxon>
        <taxon>Sordariomycetes</taxon>
        <taxon>Hypocreomycetidae</taxon>
        <taxon>Microascales</taxon>
        <taxon>Ceratocystidaceae</taxon>
        <taxon>Ceratocystis</taxon>
    </lineage>
</organism>
<dbReference type="GO" id="GO:0006364">
    <property type="term" value="P:rRNA processing"/>
    <property type="evidence" value="ECO:0007669"/>
    <property type="project" value="UniProtKB-KW"/>
</dbReference>
<reference evidence="8 9" key="2">
    <citation type="journal article" date="2013" name="IMA Fungus">
        <title>IMA Genome-F 1: Ceratocystis fimbriata: Draft nuclear genome sequence for the plant pathogen, Ceratocystis fimbriata.</title>
        <authorList>
            <person name="Wilken P.M."/>
            <person name="Steenkamp E.T."/>
            <person name="Wingfield M.J."/>
            <person name="de Beer Z.W."/>
            <person name="Wingfield B.D."/>
        </authorList>
    </citation>
    <scope>NUCLEOTIDE SEQUENCE [LARGE SCALE GENOMIC DNA]</scope>
    <source>
        <strain evidence="8 9">CBS 114723</strain>
    </source>
</reference>
<keyword evidence="9" id="KW-1185">Reference proteome</keyword>
<feature type="compositionally biased region" description="Basic residues" evidence="6">
    <location>
        <begin position="30"/>
        <end position="40"/>
    </location>
</feature>
<dbReference type="AlphaFoldDB" id="A0A2C5XH41"/>
<dbReference type="InterPro" id="IPR047021">
    <property type="entry name" value="REXO1/3/4-like"/>
</dbReference>
<dbReference type="GO" id="GO:0005634">
    <property type="term" value="C:nucleus"/>
    <property type="evidence" value="ECO:0007669"/>
    <property type="project" value="TreeGrafter"/>
</dbReference>
<dbReference type="PANTHER" id="PTHR12801:SF45">
    <property type="entry name" value="RNA EXONUCLEASE 4"/>
    <property type="match status" value="1"/>
</dbReference>
<dbReference type="GO" id="GO:0003676">
    <property type="term" value="F:nucleic acid binding"/>
    <property type="evidence" value="ECO:0007669"/>
    <property type="project" value="InterPro"/>
</dbReference>
<dbReference type="InterPro" id="IPR036397">
    <property type="entry name" value="RNaseH_sf"/>
</dbReference>